<reference evidence="1" key="1">
    <citation type="submission" date="2021-02" db="EMBL/GenBank/DDBJ databases">
        <authorList>
            <consortium name="DOE Joint Genome Institute"/>
            <person name="Ahrendt S."/>
            <person name="Looney B.P."/>
            <person name="Miyauchi S."/>
            <person name="Morin E."/>
            <person name="Drula E."/>
            <person name="Courty P.E."/>
            <person name="Chicoki N."/>
            <person name="Fauchery L."/>
            <person name="Kohler A."/>
            <person name="Kuo A."/>
            <person name="Labutti K."/>
            <person name="Pangilinan J."/>
            <person name="Lipzen A."/>
            <person name="Riley R."/>
            <person name="Andreopoulos W."/>
            <person name="He G."/>
            <person name="Johnson J."/>
            <person name="Barry K.W."/>
            <person name="Grigoriev I.V."/>
            <person name="Nagy L."/>
            <person name="Hibbett D."/>
            <person name="Henrissat B."/>
            <person name="Matheny P.B."/>
            <person name="Labbe J."/>
            <person name="Martin F."/>
        </authorList>
    </citation>
    <scope>NUCLEOTIDE SEQUENCE</scope>
    <source>
        <strain evidence="1">EC-137</strain>
    </source>
</reference>
<proteinExistence type="predicted"/>
<accession>A0ACB8QLT3</accession>
<evidence type="ECO:0000313" key="2">
    <source>
        <dbReference type="Proteomes" id="UP000814128"/>
    </source>
</evidence>
<reference evidence="1" key="2">
    <citation type="journal article" date="2022" name="New Phytol.">
        <title>Evolutionary transition to the ectomycorrhizal habit in the genomes of a hyperdiverse lineage of mushroom-forming fungi.</title>
        <authorList>
            <person name="Looney B."/>
            <person name="Miyauchi S."/>
            <person name="Morin E."/>
            <person name="Drula E."/>
            <person name="Courty P.E."/>
            <person name="Kohler A."/>
            <person name="Kuo A."/>
            <person name="LaButti K."/>
            <person name="Pangilinan J."/>
            <person name="Lipzen A."/>
            <person name="Riley R."/>
            <person name="Andreopoulos W."/>
            <person name="He G."/>
            <person name="Johnson J."/>
            <person name="Nolan M."/>
            <person name="Tritt A."/>
            <person name="Barry K.W."/>
            <person name="Grigoriev I.V."/>
            <person name="Nagy L.G."/>
            <person name="Hibbett D."/>
            <person name="Henrissat B."/>
            <person name="Matheny P.B."/>
            <person name="Labbe J."/>
            <person name="Martin F.M."/>
        </authorList>
    </citation>
    <scope>NUCLEOTIDE SEQUENCE</scope>
    <source>
        <strain evidence="1">EC-137</strain>
    </source>
</reference>
<evidence type="ECO:0000313" key="1">
    <source>
        <dbReference type="EMBL" id="KAI0032788.1"/>
    </source>
</evidence>
<name>A0ACB8QLT3_9AGAM</name>
<comment type="caution">
    <text evidence="1">The sequence shown here is derived from an EMBL/GenBank/DDBJ whole genome shotgun (WGS) entry which is preliminary data.</text>
</comment>
<sequence length="285" mass="31792">MRKPLSDKAKGKQRAVEPIPIPPSTRPLVIRFNDGIPDLSLRLGQNDTLRQLKANIRAERPQLERRRLKLIHAGRLITNDIRIFEWLTSFEDRQRRAEAAQAAATPIVAPLPIAYFHCSVGPELEPGETEDSDEGQTTQIKPLRGFDRLAGAGFSDADITNFRRQFHAGAGADALALTEFATEEEYEEHARTLEEQWIENLDGASLGGRTPDSTTILQGILVGFFFPLIPFFVFASPRLPVFWSSGAAVEPLGSVVFSKRMQMGIVLGFLVNILLGLWRYLWGSL</sequence>
<dbReference type="Proteomes" id="UP000814128">
    <property type="component" value="Unassembled WGS sequence"/>
</dbReference>
<organism evidence="1 2">
    <name type="scientific">Vararia minispora EC-137</name>
    <dbReference type="NCBI Taxonomy" id="1314806"/>
    <lineage>
        <taxon>Eukaryota</taxon>
        <taxon>Fungi</taxon>
        <taxon>Dikarya</taxon>
        <taxon>Basidiomycota</taxon>
        <taxon>Agaricomycotina</taxon>
        <taxon>Agaricomycetes</taxon>
        <taxon>Russulales</taxon>
        <taxon>Lachnocladiaceae</taxon>
        <taxon>Vararia</taxon>
    </lineage>
</organism>
<protein>
    <submittedName>
        <fullName evidence="1">Uncharacterized protein</fullName>
    </submittedName>
</protein>
<keyword evidence="2" id="KW-1185">Reference proteome</keyword>
<dbReference type="EMBL" id="MU273536">
    <property type="protein sequence ID" value="KAI0032788.1"/>
    <property type="molecule type" value="Genomic_DNA"/>
</dbReference>
<gene>
    <name evidence="1" type="ORF">K488DRAFT_49163</name>
</gene>